<dbReference type="SUPFAM" id="SSF158791">
    <property type="entry name" value="MgtE N-terminal domain-like"/>
    <property type="match status" value="1"/>
</dbReference>
<gene>
    <name evidence="3" type="ORF">S01H1_15060</name>
</gene>
<dbReference type="EMBL" id="BARS01007854">
    <property type="protein sequence ID" value="GAF70241.1"/>
    <property type="molecule type" value="Genomic_DNA"/>
</dbReference>
<dbReference type="InterPro" id="IPR006668">
    <property type="entry name" value="Mg_transptr_MgtE_intracell_dom"/>
</dbReference>
<proteinExistence type="predicted"/>
<dbReference type="GO" id="GO:0015095">
    <property type="term" value="F:magnesium ion transmembrane transporter activity"/>
    <property type="evidence" value="ECO:0007669"/>
    <property type="project" value="InterPro"/>
</dbReference>
<dbReference type="Pfam" id="PF00571">
    <property type="entry name" value="CBS"/>
    <property type="match status" value="2"/>
</dbReference>
<dbReference type="InterPro" id="IPR000644">
    <property type="entry name" value="CBS_dom"/>
</dbReference>
<dbReference type="CDD" id="cd04606">
    <property type="entry name" value="CBS_pair_Mg_transporter"/>
    <property type="match status" value="1"/>
</dbReference>
<feature type="transmembrane region" description="Helical" evidence="1">
    <location>
        <begin position="271"/>
        <end position="288"/>
    </location>
</feature>
<keyword evidence="1" id="KW-0472">Membrane</keyword>
<dbReference type="Gene3D" id="1.10.357.20">
    <property type="entry name" value="SLC41 divalent cation transporters, integral membrane domain"/>
    <property type="match status" value="1"/>
</dbReference>
<dbReference type="InterPro" id="IPR038076">
    <property type="entry name" value="MgtE_N_sf"/>
</dbReference>
<name>X0S4R7_9ZZZZ</name>
<dbReference type="Gene3D" id="3.10.580.10">
    <property type="entry name" value="CBS-domain"/>
    <property type="match status" value="1"/>
</dbReference>
<dbReference type="PROSITE" id="PS51371">
    <property type="entry name" value="CBS"/>
    <property type="match status" value="2"/>
</dbReference>
<sequence length="326" mass="36252">MEKKKVIFQELLRKHPADIAEVLSQLSDEQATKLLHRLYLRQAAAEPLGEMDPDESAELLSDLDREEAIKILARMDPDDAVDLLEELPEETQKEILSNVDSKEAKVISDLLTYPSDSAGGLMSPEVVALSLDMSVQQAIDVLRQRAEEAETIYFAYAVDDQHHLQGVLSLRDIALAQPETRLSSLVEIDVISVPVEADAEEVALLFDKYNFYALPVIDQQVKLLGIITIDDVIDVMREEATEDIYGMASVPMNESVDTSWFFSLRMRLPWLYVRLATAILAALVVATFEQTIAKVAALAVLMGVIAGQRRNADIQTITIITRGMAL</sequence>
<dbReference type="AlphaFoldDB" id="X0S4R7"/>
<dbReference type="PANTHER" id="PTHR43773">
    <property type="entry name" value="MAGNESIUM TRANSPORTER MGTE"/>
    <property type="match status" value="1"/>
</dbReference>
<accession>X0S4R7</accession>
<dbReference type="GO" id="GO:0016020">
    <property type="term" value="C:membrane"/>
    <property type="evidence" value="ECO:0007669"/>
    <property type="project" value="InterPro"/>
</dbReference>
<keyword evidence="1" id="KW-1133">Transmembrane helix</keyword>
<evidence type="ECO:0000259" key="2">
    <source>
        <dbReference type="PROSITE" id="PS51371"/>
    </source>
</evidence>
<dbReference type="SUPFAM" id="SSF54631">
    <property type="entry name" value="CBS-domain pair"/>
    <property type="match status" value="1"/>
</dbReference>
<organism evidence="3">
    <name type="scientific">marine sediment metagenome</name>
    <dbReference type="NCBI Taxonomy" id="412755"/>
    <lineage>
        <taxon>unclassified sequences</taxon>
        <taxon>metagenomes</taxon>
        <taxon>ecological metagenomes</taxon>
    </lineage>
</organism>
<dbReference type="SMART" id="SM00116">
    <property type="entry name" value="CBS"/>
    <property type="match status" value="2"/>
</dbReference>
<evidence type="ECO:0000256" key="1">
    <source>
        <dbReference type="SAM" id="Phobius"/>
    </source>
</evidence>
<feature type="domain" description="CBS" evidence="2">
    <location>
        <begin position="122"/>
        <end position="184"/>
    </location>
</feature>
<dbReference type="Pfam" id="PF03448">
    <property type="entry name" value="MgtE_N"/>
    <property type="match status" value="1"/>
</dbReference>
<feature type="domain" description="CBS" evidence="2">
    <location>
        <begin position="185"/>
        <end position="242"/>
    </location>
</feature>
<evidence type="ECO:0000313" key="3">
    <source>
        <dbReference type="EMBL" id="GAF70241.1"/>
    </source>
</evidence>
<dbReference type="SMART" id="SM00924">
    <property type="entry name" value="MgtE_N"/>
    <property type="match status" value="1"/>
</dbReference>
<dbReference type="InterPro" id="IPR036739">
    <property type="entry name" value="SLC41_membr_dom_sf"/>
</dbReference>
<protein>
    <recommendedName>
        <fullName evidence="2">CBS domain-containing protein</fullName>
    </recommendedName>
</protein>
<dbReference type="InterPro" id="IPR046342">
    <property type="entry name" value="CBS_dom_sf"/>
</dbReference>
<dbReference type="SUPFAM" id="SSF161093">
    <property type="entry name" value="MgtE membrane domain-like"/>
    <property type="match status" value="1"/>
</dbReference>
<dbReference type="Gene3D" id="1.25.60.10">
    <property type="entry name" value="MgtE N-terminal domain-like"/>
    <property type="match status" value="1"/>
</dbReference>
<keyword evidence="1" id="KW-0812">Transmembrane</keyword>
<dbReference type="InterPro" id="IPR006669">
    <property type="entry name" value="MgtE_transporter"/>
</dbReference>
<reference evidence="3" key="1">
    <citation type="journal article" date="2014" name="Front. Microbiol.">
        <title>High frequency of phylogenetically diverse reductive dehalogenase-homologous genes in deep subseafloor sedimentary metagenomes.</title>
        <authorList>
            <person name="Kawai M."/>
            <person name="Futagami T."/>
            <person name="Toyoda A."/>
            <person name="Takaki Y."/>
            <person name="Nishi S."/>
            <person name="Hori S."/>
            <person name="Arai W."/>
            <person name="Tsubouchi T."/>
            <person name="Morono Y."/>
            <person name="Uchiyama I."/>
            <person name="Ito T."/>
            <person name="Fujiyama A."/>
            <person name="Inagaki F."/>
            <person name="Takami H."/>
        </authorList>
    </citation>
    <scope>NUCLEOTIDE SEQUENCE</scope>
    <source>
        <strain evidence="3">Expedition CK06-06</strain>
    </source>
</reference>
<dbReference type="PANTHER" id="PTHR43773:SF1">
    <property type="entry name" value="MAGNESIUM TRANSPORTER MGTE"/>
    <property type="match status" value="1"/>
</dbReference>
<feature type="non-terminal residue" evidence="3">
    <location>
        <position position="326"/>
    </location>
</feature>
<comment type="caution">
    <text evidence="3">The sequence shown here is derived from an EMBL/GenBank/DDBJ whole genome shotgun (WGS) entry which is preliminary data.</text>
</comment>
<dbReference type="NCBIfam" id="TIGR00400">
    <property type="entry name" value="mgtE"/>
    <property type="match status" value="1"/>
</dbReference>